<dbReference type="KEGG" id="mcee:MCEL_05290"/>
<protein>
    <submittedName>
        <fullName evidence="1">Uncharacterized protein</fullName>
    </submittedName>
</protein>
<gene>
    <name evidence="1" type="ORF">MCEL_05290</name>
</gene>
<organism evidence="1 2">
    <name type="scientific">Mycolicibacterium celeriflavum</name>
    <name type="common">Mycobacterium celeriflavum</name>
    <dbReference type="NCBI Taxonomy" id="1249101"/>
    <lineage>
        <taxon>Bacteria</taxon>
        <taxon>Bacillati</taxon>
        <taxon>Actinomycetota</taxon>
        <taxon>Actinomycetes</taxon>
        <taxon>Mycobacteriales</taxon>
        <taxon>Mycobacteriaceae</taxon>
        <taxon>Mycolicibacterium</taxon>
    </lineage>
</organism>
<accession>A0A1X0BZR9</accession>
<dbReference type="InterPro" id="IPR055586">
    <property type="entry name" value="DUF7162"/>
</dbReference>
<evidence type="ECO:0000313" key="2">
    <source>
        <dbReference type="Proteomes" id="UP000466431"/>
    </source>
</evidence>
<evidence type="ECO:0000313" key="1">
    <source>
        <dbReference type="EMBL" id="BBY42234.1"/>
    </source>
</evidence>
<name>A0A1X0BZR9_MYCCF</name>
<sequence>MGEIVEVDVSQLRTVADRVMTAAERIAEIRWAELDPDALPGSAVGNVTAPALVAARLAGVVADMRRWALAAESSADAFERTERRNVDRLGR</sequence>
<dbReference type="RefSeq" id="WP_083000596.1">
    <property type="nucleotide sequence ID" value="NZ_AP022591.1"/>
</dbReference>
<dbReference type="AlphaFoldDB" id="A0A1X0BZR9"/>
<reference evidence="1 2" key="1">
    <citation type="journal article" date="2019" name="Emerg. Microbes Infect.">
        <title>Comprehensive subspecies identification of 175 nontuberculous mycobacteria species based on 7547 genomic profiles.</title>
        <authorList>
            <person name="Matsumoto Y."/>
            <person name="Kinjo T."/>
            <person name="Motooka D."/>
            <person name="Nabeya D."/>
            <person name="Jung N."/>
            <person name="Uechi K."/>
            <person name="Horii T."/>
            <person name="Iida T."/>
            <person name="Fujita J."/>
            <person name="Nakamura S."/>
        </authorList>
    </citation>
    <scope>NUCLEOTIDE SEQUENCE [LARGE SCALE GENOMIC DNA]</scope>
    <source>
        <strain evidence="1 2">JCM 18439</strain>
    </source>
</reference>
<dbReference type="Pfam" id="PF23721">
    <property type="entry name" value="DUF7162"/>
    <property type="match status" value="1"/>
</dbReference>
<proteinExistence type="predicted"/>
<dbReference type="STRING" id="1249101.BST21_05210"/>
<dbReference type="EMBL" id="AP022591">
    <property type="protein sequence ID" value="BBY42234.1"/>
    <property type="molecule type" value="Genomic_DNA"/>
</dbReference>
<dbReference type="Proteomes" id="UP000466431">
    <property type="component" value="Chromosome"/>
</dbReference>
<keyword evidence="2" id="KW-1185">Reference proteome</keyword>